<dbReference type="InterPro" id="IPR019832">
    <property type="entry name" value="Mn/Fe_SOD_C"/>
</dbReference>
<feature type="domain" description="Manganese/iron superoxide dismutase N-terminal" evidence="8">
    <location>
        <begin position="11"/>
        <end position="94"/>
    </location>
</feature>
<dbReference type="Pfam" id="PF02777">
    <property type="entry name" value="Sod_Fe_C"/>
    <property type="match status" value="1"/>
</dbReference>
<evidence type="ECO:0000256" key="2">
    <source>
        <dbReference type="ARBA" id="ARBA00008714"/>
    </source>
</evidence>
<comment type="function">
    <text evidence="7">Destroys radicals which are normally produced within the cells and which are toxic to biological systems.</text>
</comment>
<feature type="domain" description="Manganese/iron superoxide dismutase C-terminal" evidence="9">
    <location>
        <begin position="100"/>
        <end position="202"/>
    </location>
</feature>
<dbReference type="EC" id="1.15.1.1" evidence="7"/>
<dbReference type="PANTHER" id="PTHR42769:SF3">
    <property type="entry name" value="SUPEROXIDE DISMUTASE [FE] 2, CHLOROPLASTIC"/>
    <property type="match status" value="1"/>
</dbReference>
<comment type="function">
    <text evidence="5">Destroys superoxide anion radicals which are normally produced within the cells and which are toxic to biological systems. Catalyzes the dismutation of superoxide anion radicals into O2 and H2O2 by successive reduction and oxidation of the transition metal ion at the active site.</text>
</comment>
<comment type="similarity">
    <text evidence="2 7">Belongs to the iron/manganese superoxide dismutase family.</text>
</comment>
<reference evidence="10 11" key="1">
    <citation type="submission" date="2023-02" db="EMBL/GenBank/DDBJ databases">
        <title>Host association and intracellularity evolved multiple times independently in the Rickettsiales.</title>
        <authorList>
            <person name="Castelli M."/>
            <person name="Nardi T."/>
            <person name="Gammuto L."/>
            <person name="Bellinzona G."/>
            <person name="Sabaneyeva E."/>
            <person name="Potekhin A."/>
            <person name="Serra V."/>
            <person name="Petroni G."/>
            <person name="Sassera D."/>
        </authorList>
    </citation>
    <scope>NUCLEOTIDE SEQUENCE [LARGE SCALE GENOMIC DNA]</scope>
    <source>
        <strain evidence="10 11">BOD18</strain>
    </source>
</reference>
<evidence type="ECO:0000256" key="5">
    <source>
        <dbReference type="ARBA" id="ARBA00024318"/>
    </source>
</evidence>
<dbReference type="PROSITE" id="PS00088">
    <property type="entry name" value="SOD_MN"/>
    <property type="match status" value="1"/>
</dbReference>
<dbReference type="Pfam" id="PF00081">
    <property type="entry name" value="Sod_Fe_N"/>
    <property type="match status" value="1"/>
</dbReference>
<protein>
    <recommendedName>
        <fullName evidence="7">Superoxide dismutase</fullName>
        <ecNumber evidence="7">1.15.1.1</ecNumber>
    </recommendedName>
</protein>
<evidence type="ECO:0000256" key="3">
    <source>
        <dbReference type="ARBA" id="ARBA00022723"/>
    </source>
</evidence>
<dbReference type="InterPro" id="IPR036314">
    <property type="entry name" value="SOD_C_sf"/>
</dbReference>
<keyword evidence="11" id="KW-1185">Reference proteome</keyword>
<evidence type="ECO:0000259" key="8">
    <source>
        <dbReference type="Pfam" id="PF00081"/>
    </source>
</evidence>
<evidence type="ECO:0000313" key="10">
    <source>
        <dbReference type="EMBL" id="MDZ5762504.1"/>
    </source>
</evidence>
<dbReference type="Gene3D" id="1.10.287.990">
    <property type="entry name" value="Fe,Mn superoxide dismutase (SOD) domain"/>
    <property type="match status" value="1"/>
</dbReference>
<proteinExistence type="inferred from homology"/>
<dbReference type="InterPro" id="IPR019833">
    <property type="entry name" value="Mn/Fe_SOD_BS"/>
</dbReference>
<organism evidence="10 11">
    <name type="scientific">Candidatus Cyrtobacter comes</name>
    <dbReference type="NCBI Taxonomy" id="675776"/>
    <lineage>
        <taxon>Bacteria</taxon>
        <taxon>Pseudomonadati</taxon>
        <taxon>Pseudomonadota</taxon>
        <taxon>Alphaproteobacteria</taxon>
        <taxon>Rickettsiales</taxon>
        <taxon>Candidatus Midichloriaceae</taxon>
        <taxon>Candidatus Cyrtobacter</taxon>
    </lineage>
</organism>
<evidence type="ECO:0000256" key="7">
    <source>
        <dbReference type="RuleBase" id="RU000414"/>
    </source>
</evidence>
<evidence type="ECO:0000256" key="1">
    <source>
        <dbReference type="ARBA" id="ARBA00001965"/>
    </source>
</evidence>
<dbReference type="PRINTS" id="PR01703">
    <property type="entry name" value="MNSODISMTASE"/>
</dbReference>
<keyword evidence="4 7" id="KW-0560">Oxidoreductase</keyword>
<dbReference type="PANTHER" id="PTHR42769">
    <property type="entry name" value="SUPEROXIDE DISMUTASE"/>
    <property type="match status" value="1"/>
</dbReference>
<comment type="caution">
    <text evidence="10">The sequence shown here is derived from an EMBL/GenBank/DDBJ whole genome shotgun (WGS) entry which is preliminary data.</text>
</comment>
<dbReference type="Proteomes" id="UP001293791">
    <property type="component" value="Unassembled WGS sequence"/>
</dbReference>
<keyword evidence="3 7" id="KW-0479">Metal-binding</keyword>
<dbReference type="InterPro" id="IPR036324">
    <property type="entry name" value="Mn/Fe_SOD_N_sf"/>
</dbReference>
<dbReference type="InterPro" id="IPR001189">
    <property type="entry name" value="Mn/Fe_SOD"/>
</dbReference>
<dbReference type="Gene3D" id="3.55.40.20">
    <property type="entry name" value="Iron/manganese superoxide dismutase, C-terminal domain"/>
    <property type="match status" value="1"/>
</dbReference>
<comment type="catalytic activity">
    <reaction evidence="6">
        <text>2 superoxide + 2 H(+) = H2O2 + O2</text>
        <dbReference type="Rhea" id="RHEA:20696"/>
        <dbReference type="ChEBI" id="CHEBI:15378"/>
        <dbReference type="ChEBI" id="CHEBI:15379"/>
        <dbReference type="ChEBI" id="CHEBI:16240"/>
        <dbReference type="ChEBI" id="CHEBI:18421"/>
        <dbReference type="EC" id="1.15.1.1"/>
    </reaction>
    <physiologicalReaction direction="left-to-right" evidence="6">
        <dbReference type="Rhea" id="RHEA:20697"/>
    </physiologicalReaction>
</comment>
<evidence type="ECO:0000256" key="6">
    <source>
        <dbReference type="ARBA" id="ARBA00047393"/>
    </source>
</evidence>
<accession>A0ABU5L9J0</accession>
<gene>
    <name evidence="10" type="ORF">Cyrtocomes_00891</name>
</gene>
<sequence>MLNLNSKFPLTLPELPYKSNELEPYISSTTLSFHHGKHHKIYIDNSNKIILENGLESLSVGELIAKSRQDKNLQGLFNNVAQSWNHAFYWECMKKESKKPTGEFLSQITKDFDSYDGLKSELVKHGLAQFGSGWVWIVWDHNKSKLSVLKTANADLPNSAEYSIILTIDVWEHAYYLDYQNNRKDYLDKFLDVLANWEFAQNNFIHISK</sequence>
<dbReference type="EMBL" id="JARGYT010000056">
    <property type="protein sequence ID" value="MDZ5762504.1"/>
    <property type="molecule type" value="Genomic_DNA"/>
</dbReference>
<dbReference type="SUPFAM" id="SSF46609">
    <property type="entry name" value="Fe,Mn superoxide dismutase (SOD), N-terminal domain"/>
    <property type="match status" value="1"/>
</dbReference>
<comment type="cofactor">
    <cofactor evidence="1">
        <name>Fe(3+)</name>
        <dbReference type="ChEBI" id="CHEBI:29034"/>
    </cofactor>
</comment>
<evidence type="ECO:0000259" key="9">
    <source>
        <dbReference type="Pfam" id="PF02777"/>
    </source>
</evidence>
<dbReference type="InterPro" id="IPR019831">
    <property type="entry name" value="Mn/Fe_SOD_N"/>
</dbReference>
<dbReference type="PIRSF" id="PIRSF000349">
    <property type="entry name" value="SODismutase"/>
    <property type="match status" value="1"/>
</dbReference>
<evidence type="ECO:0000313" key="11">
    <source>
        <dbReference type="Proteomes" id="UP001293791"/>
    </source>
</evidence>
<dbReference type="RefSeq" id="WP_322497968.1">
    <property type="nucleotide sequence ID" value="NZ_JARGYT010000056.1"/>
</dbReference>
<dbReference type="SUPFAM" id="SSF54719">
    <property type="entry name" value="Fe,Mn superoxide dismutase (SOD), C-terminal domain"/>
    <property type="match status" value="1"/>
</dbReference>
<evidence type="ECO:0000256" key="4">
    <source>
        <dbReference type="ARBA" id="ARBA00023002"/>
    </source>
</evidence>
<name>A0ABU5L9J0_9RICK</name>